<dbReference type="GO" id="GO:0005634">
    <property type="term" value="C:nucleus"/>
    <property type="evidence" value="ECO:0007669"/>
    <property type="project" value="UniProtKB-SubCell"/>
</dbReference>
<dbReference type="PROSITE" id="PS51907">
    <property type="entry name" value="ZF_UBZ3"/>
    <property type="match status" value="1"/>
</dbReference>
<organism evidence="14 15">
    <name type="scientific">Streblomastix strix</name>
    <dbReference type="NCBI Taxonomy" id="222440"/>
    <lineage>
        <taxon>Eukaryota</taxon>
        <taxon>Metamonada</taxon>
        <taxon>Preaxostyla</taxon>
        <taxon>Oxymonadida</taxon>
        <taxon>Streblomastigidae</taxon>
        <taxon>Streblomastix</taxon>
    </lineage>
</organism>
<dbReference type="GO" id="GO:0005524">
    <property type="term" value="F:ATP binding"/>
    <property type="evidence" value="ECO:0007669"/>
    <property type="project" value="UniProtKB-KW"/>
</dbReference>
<name>A0A5J4X8F9_9EUKA</name>
<evidence type="ECO:0000259" key="13">
    <source>
        <dbReference type="PROSITE" id="PS51907"/>
    </source>
</evidence>
<dbReference type="Proteomes" id="UP000324800">
    <property type="component" value="Unassembled WGS sequence"/>
</dbReference>
<evidence type="ECO:0000256" key="9">
    <source>
        <dbReference type="ARBA" id="ARBA00023204"/>
    </source>
</evidence>
<proteinExistence type="predicted"/>
<dbReference type="GO" id="GO:0006281">
    <property type="term" value="P:DNA repair"/>
    <property type="evidence" value="ECO:0007669"/>
    <property type="project" value="UniProtKB-KW"/>
</dbReference>
<keyword evidence="4" id="KW-0479">Metal-binding</keyword>
<keyword evidence="8" id="KW-0067">ATP-binding</keyword>
<feature type="non-terminal residue" evidence="14">
    <location>
        <position position="881"/>
    </location>
</feature>
<dbReference type="Pfam" id="PF00069">
    <property type="entry name" value="Pkinase"/>
    <property type="match status" value="1"/>
</dbReference>
<dbReference type="SMART" id="SM00220">
    <property type="entry name" value="S_TKc"/>
    <property type="match status" value="1"/>
</dbReference>
<keyword evidence="7 14" id="KW-0418">Kinase</keyword>
<evidence type="ECO:0000259" key="12">
    <source>
        <dbReference type="PROSITE" id="PS50011"/>
    </source>
</evidence>
<comment type="subcellular location">
    <subcellularLocation>
        <location evidence="1">Nucleus</location>
    </subcellularLocation>
</comment>
<evidence type="ECO:0000256" key="6">
    <source>
        <dbReference type="ARBA" id="ARBA00022763"/>
    </source>
</evidence>
<evidence type="ECO:0000256" key="1">
    <source>
        <dbReference type="ARBA" id="ARBA00004123"/>
    </source>
</evidence>
<dbReference type="InterPro" id="IPR041298">
    <property type="entry name" value="UBZ3"/>
</dbReference>
<evidence type="ECO:0000256" key="7">
    <source>
        <dbReference type="ARBA" id="ARBA00022777"/>
    </source>
</evidence>
<feature type="domain" description="UBZ3-type" evidence="13">
    <location>
        <begin position="619"/>
        <end position="653"/>
    </location>
</feature>
<feature type="domain" description="Protein kinase" evidence="12">
    <location>
        <begin position="185"/>
        <end position="456"/>
    </location>
</feature>
<dbReference type="SUPFAM" id="SSF56112">
    <property type="entry name" value="Protein kinase-like (PK-like)"/>
    <property type="match status" value="1"/>
</dbReference>
<protein>
    <submittedName>
        <fullName evidence="14">Putative Serine/Threonine kinase catalytic domain protein</fullName>
    </submittedName>
</protein>
<gene>
    <name evidence="14" type="ORF">EZS28_001147</name>
</gene>
<evidence type="ECO:0000256" key="2">
    <source>
        <dbReference type="ARBA" id="ARBA00022527"/>
    </source>
</evidence>
<keyword evidence="9" id="KW-0234">DNA repair</keyword>
<evidence type="ECO:0000313" key="15">
    <source>
        <dbReference type="Proteomes" id="UP000324800"/>
    </source>
</evidence>
<evidence type="ECO:0000256" key="10">
    <source>
        <dbReference type="ARBA" id="ARBA00023242"/>
    </source>
</evidence>
<evidence type="ECO:0000256" key="4">
    <source>
        <dbReference type="ARBA" id="ARBA00022723"/>
    </source>
</evidence>
<dbReference type="PROSITE" id="PS50011">
    <property type="entry name" value="PROTEIN_KINASE_DOM"/>
    <property type="match status" value="1"/>
</dbReference>
<evidence type="ECO:0000256" key="5">
    <source>
        <dbReference type="ARBA" id="ARBA00022741"/>
    </source>
</evidence>
<evidence type="ECO:0000256" key="3">
    <source>
        <dbReference type="ARBA" id="ARBA00022679"/>
    </source>
</evidence>
<dbReference type="PROSITE" id="PS00108">
    <property type="entry name" value="PROTEIN_KINASE_ST"/>
    <property type="match status" value="1"/>
</dbReference>
<dbReference type="PANTHER" id="PTHR24345">
    <property type="entry name" value="SERINE/THREONINE-PROTEIN KINASE PLK"/>
    <property type="match status" value="1"/>
</dbReference>
<feature type="region of interest" description="Disordered" evidence="11">
    <location>
        <begin position="599"/>
        <end position="619"/>
    </location>
</feature>
<reference evidence="14 15" key="1">
    <citation type="submission" date="2019-03" db="EMBL/GenBank/DDBJ databases">
        <title>Single cell metagenomics reveals metabolic interactions within the superorganism composed of flagellate Streblomastix strix and complex community of Bacteroidetes bacteria on its surface.</title>
        <authorList>
            <person name="Treitli S.C."/>
            <person name="Kolisko M."/>
            <person name="Husnik F."/>
            <person name="Keeling P."/>
            <person name="Hampl V."/>
        </authorList>
    </citation>
    <scope>NUCLEOTIDE SEQUENCE [LARGE SCALE GENOMIC DNA]</scope>
    <source>
        <strain evidence="14">ST1C</strain>
    </source>
</reference>
<feature type="compositionally biased region" description="Polar residues" evidence="11">
    <location>
        <begin position="606"/>
        <end position="619"/>
    </location>
</feature>
<comment type="caution">
    <text evidence="14">The sequence shown here is derived from an EMBL/GenBank/DDBJ whole genome shotgun (WGS) entry which is preliminary data.</text>
</comment>
<dbReference type="PANTHER" id="PTHR24345:SF0">
    <property type="entry name" value="CELL CYCLE SERINE_THREONINE-PROTEIN KINASE CDC5_MSD2"/>
    <property type="match status" value="1"/>
</dbReference>
<dbReference type="GO" id="GO:0004674">
    <property type="term" value="F:protein serine/threonine kinase activity"/>
    <property type="evidence" value="ECO:0007669"/>
    <property type="project" value="UniProtKB-KW"/>
</dbReference>
<keyword evidence="5" id="KW-0547">Nucleotide-binding</keyword>
<dbReference type="EMBL" id="SNRW01000112">
    <property type="protein sequence ID" value="KAA6403333.1"/>
    <property type="molecule type" value="Genomic_DNA"/>
</dbReference>
<dbReference type="InterPro" id="IPR011009">
    <property type="entry name" value="Kinase-like_dom_sf"/>
</dbReference>
<evidence type="ECO:0000313" key="14">
    <source>
        <dbReference type="EMBL" id="KAA6403333.1"/>
    </source>
</evidence>
<dbReference type="GO" id="GO:0046872">
    <property type="term" value="F:metal ion binding"/>
    <property type="evidence" value="ECO:0007669"/>
    <property type="project" value="UniProtKB-KW"/>
</dbReference>
<dbReference type="Gene3D" id="1.10.510.10">
    <property type="entry name" value="Transferase(Phosphotransferase) domain 1"/>
    <property type="match status" value="1"/>
</dbReference>
<dbReference type="InterPro" id="IPR000719">
    <property type="entry name" value="Prot_kinase_dom"/>
</dbReference>
<evidence type="ECO:0000256" key="11">
    <source>
        <dbReference type="SAM" id="MobiDB-lite"/>
    </source>
</evidence>
<keyword evidence="10" id="KW-0539">Nucleus</keyword>
<feature type="compositionally biased region" description="Polar residues" evidence="11">
    <location>
        <begin position="549"/>
        <end position="569"/>
    </location>
</feature>
<accession>A0A5J4X8F9</accession>
<dbReference type="AlphaFoldDB" id="A0A5J4X8F9"/>
<dbReference type="InterPro" id="IPR008271">
    <property type="entry name" value="Ser/Thr_kinase_AS"/>
</dbReference>
<keyword evidence="6" id="KW-0227">DNA damage</keyword>
<sequence>MIKEDIESEGGEEEFESIQLYQGIIVEEQIMMNAYKVKASLLNIYIYITNQQGGLFNNQGGGIFGNHGIFGGGLFNAHQQVPILPLGLQGQQHNQPHQQYPNQVYNTYQDEQEEDDDDSNDLDANMTLGLDQEINIKDESDDIKPLTEAEIEYFSTHFSQLNENKIDQFISFVKKIAPEYKNQFVSFHIFEGRGAFGIVYLVVSDHFGISASKVIDLQHFNDREWEAAGKVSNQQNKCQYVVNYKAAKNEQGRIIILMEYANLPPLKDLFENKFTPLPREDFVKTIIWQLLQGISAIHEAGLIHRDLKPDNVMFHNIIGTDQVIVKITDFGLARQVDNQNQGVTQCGTPLEMAPEILMNQSNIIPGNQFNQQQLIQYGYNNKVDIWSLGVLFFRLLTRRYPFEAANIEQLINLVQRPIQHIPTNRSCQCIDLLNKLLQLNPNIRISAKDALNHDWFRQDEQGVAYPINQFTSVDAHPLAKLDLREVVAYVFGYDWINQQQEKFDFEVNSKIAELKKQQDELLMQERALTKVGSLPQQPQNVQRSLPIIQSNNPLNNKTPSPPTHQSQPNDETKIECEICHLQIPFSAYQFHADGHAAGRINRQDRNSPPQNQKHDQSAQNEAQIKCDICNQMIAFSKYQLHQDQHIAERISNKQQQNHPQQNREIAADANFLQKQQFAETQIPCQICNDLVAFSRYDEHIKQKHQTRNQPSPAPTHTKQQFNETLLPCEVCKGLFVASAYEEHLKQHNQRPNMDKQGNLIQTNQSSVECDQCHLKILFSQYSIHMDQHKQEQERNRKEKQTSAQAAQAILATGFRVGAGGIAGGGIYFALNRADTERKAHQKGVILECQVDVGSCKIMKQMEPQLTGDELKRQGFDSVFFP</sequence>
<feature type="region of interest" description="Disordered" evidence="11">
    <location>
        <begin position="549"/>
        <end position="570"/>
    </location>
</feature>
<keyword evidence="2" id="KW-0723">Serine/threonine-protein kinase</keyword>
<evidence type="ECO:0000256" key="8">
    <source>
        <dbReference type="ARBA" id="ARBA00022840"/>
    </source>
</evidence>
<keyword evidence="3" id="KW-0808">Transferase</keyword>